<protein>
    <recommendedName>
        <fullName evidence="3">DUF4846 domain-containing protein</fullName>
    </recommendedName>
</protein>
<organism evidence="1 2">
    <name type="scientific">Cytophaga hutchinsonii (strain ATCC 33406 / DSM 1761 / CIP 103989 / NBRC 15051 / NCIMB 9469 / D465)</name>
    <dbReference type="NCBI Taxonomy" id="269798"/>
    <lineage>
        <taxon>Bacteria</taxon>
        <taxon>Pseudomonadati</taxon>
        <taxon>Bacteroidota</taxon>
        <taxon>Cytophagia</taxon>
        <taxon>Cytophagales</taxon>
        <taxon>Cytophagaceae</taxon>
        <taxon>Cytophaga</taxon>
    </lineage>
</organism>
<evidence type="ECO:0008006" key="3">
    <source>
        <dbReference type="Google" id="ProtNLM"/>
    </source>
</evidence>
<dbReference type="Proteomes" id="UP000001822">
    <property type="component" value="Chromosome"/>
</dbReference>
<name>A0A6N4SMA2_CYTH3</name>
<keyword evidence="2" id="KW-1185">Reference proteome</keyword>
<gene>
    <name evidence="1" type="ordered locus">CHU_0085</name>
</gene>
<dbReference type="InterPro" id="IPR032315">
    <property type="entry name" value="DUF4846"/>
</dbReference>
<accession>A0A6N4SMA2</accession>
<reference evidence="1 2" key="1">
    <citation type="journal article" date="2007" name="Appl. Environ. Microbiol.">
        <title>Genome sequence of the cellulolytic gliding bacterium Cytophaga hutchinsonii.</title>
        <authorList>
            <person name="Xie G."/>
            <person name="Bruce D.C."/>
            <person name="Challacombe J.F."/>
            <person name="Chertkov O."/>
            <person name="Detter J.C."/>
            <person name="Gilna P."/>
            <person name="Han C.S."/>
            <person name="Lucas S."/>
            <person name="Misra M."/>
            <person name="Myers G.L."/>
            <person name="Richardson P."/>
            <person name="Tapia R."/>
            <person name="Thayer N."/>
            <person name="Thompson L.S."/>
            <person name="Brettin T.S."/>
            <person name="Henrissat B."/>
            <person name="Wilson D.B."/>
            <person name="McBride M.J."/>
        </authorList>
    </citation>
    <scope>NUCLEOTIDE SEQUENCE [LARGE SCALE GENOMIC DNA]</scope>
    <source>
        <strain evidence="2">ATCC 33406 / DSM 1761 / CIP 103989 / NBRC 15051 / NCIMB 9469 / D465</strain>
    </source>
</reference>
<dbReference type="Pfam" id="PF16138">
    <property type="entry name" value="DUF4846"/>
    <property type="match status" value="1"/>
</dbReference>
<dbReference type="EMBL" id="CP000383">
    <property type="protein sequence ID" value="ABG57379.1"/>
    <property type="molecule type" value="Genomic_DNA"/>
</dbReference>
<dbReference type="AlphaFoldDB" id="A0A6N4SMA2"/>
<proteinExistence type="predicted"/>
<evidence type="ECO:0000313" key="1">
    <source>
        <dbReference type="EMBL" id="ABG57379.1"/>
    </source>
</evidence>
<dbReference type="RefSeq" id="WP_011583495.1">
    <property type="nucleotide sequence ID" value="NC_008255.1"/>
</dbReference>
<evidence type="ECO:0000313" key="2">
    <source>
        <dbReference type="Proteomes" id="UP000001822"/>
    </source>
</evidence>
<sequence>MTNIYFIITTVFYGTMLFCSCMQEDANIRNRPVDEPSYSKQTNIFVRSTILERFPCPPGYSRKSNTEKTFAAWLETIPLKKEGAPVLLFNGELKSNQRIHAAVLDFDRGTSDLQQCADAVMRLRAEYLYQKHAYDSIAFTFTNGSKASYSKWREGYRPVVIGNSVAWTKSKSRDTSYACFRSYLNTVFMYCGTYSLSKELKPVDITEIAEGDVFIYGGFPGHAMIVMDVAVHETSGKKIMILTQSYMPAQDIHIVKNLSDTELSPWYEIPESGELITPEWSFAVKDLKRF</sequence>
<dbReference type="KEGG" id="chu:CHU_0085"/>